<name>A0A2P5A0L4_9HYPO</name>
<reference evidence="1 2" key="1">
    <citation type="journal article" date="2016" name="Genome Announc.">
        <title>Draft Whole-Genome Sequence of Trichoderma gamsii T6085, a Promising Biocontrol Agent of Fusarium Head Blight on Wheat.</title>
        <authorList>
            <person name="Baroncelli R."/>
            <person name="Zapparata A."/>
            <person name="Piaggeschi G."/>
            <person name="Sarrocco S."/>
            <person name="Vannacci G."/>
        </authorList>
    </citation>
    <scope>NUCLEOTIDE SEQUENCE [LARGE SCALE GENOMIC DNA]</scope>
    <source>
        <strain evidence="1 2">T6085</strain>
    </source>
</reference>
<dbReference type="GeneID" id="36347328"/>
<evidence type="ECO:0000313" key="2">
    <source>
        <dbReference type="Proteomes" id="UP000054821"/>
    </source>
</evidence>
<dbReference type="EMBL" id="JPDN02000003">
    <property type="protein sequence ID" value="PON30080.1"/>
    <property type="molecule type" value="Genomic_DNA"/>
</dbReference>
<organism evidence="1 2">
    <name type="scientific">Trichoderma gamsii</name>
    <dbReference type="NCBI Taxonomy" id="398673"/>
    <lineage>
        <taxon>Eukaryota</taxon>
        <taxon>Fungi</taxon>
        <taxon>Dikarya</taxon>
        <taxon>Ascomycota</taxon>
        <taxon>Pezizomycotina</taxon>
        <taxon>Sordariomycetes</taxon>
        <taxon>Hypocreomycetidae</taxon>
        <taxon>Hypocreales</taxon>
        <taxon>Hypocreaceae</taxon>
        <taxon>Trichoderma</taxon>
    </lineage>
</organism>
<protein>
    <submittedName>
        <fullName evidence="1">Uncharacterized protein</fullName>
    </submittedName>
</protein>
<comment type="caution">
    <text evidence="1">The sequence shown here is derived from an EMBL/GenBank/DDBJ whole genome shotgun (WGS) entry which is preliminary data.</text>
</comment>
<keyword evidence="2" id="KW-1185">Reference proteome</keyword>
<accession>A0A2P5A0L4</accession>
<gene>
    <name evidence="1" type="ORF">TGAM01_v201447</name>
</gene>
<evidence type="ECO:0000313" key="1">
    <source>
        <dbReference type="EMBL" id="PON30080.1"/>
    </source>
</evidence>
<sequence length="56" mass="6543">MYGEEEFPRRVYRMEELYFMGAPVPQYAYASQVPKMGVSHVLGHILLVRCSAQKDY</sequence>
<dbReference type="RefSeq" id="XP_024406581.1">
    <property type="nucleotide sequence ID" value="XM_024548765.1"/>
</dbReference>
<dbReference type="Proteomes" id="UP000054821">
    <property type="component" value="Unassembled WGS sequence"/>
</dbReference>
<proteinExistence type="predicted"/>
<dbReference type="AlphaFoldDB" id="A0A2P5A0L4"/>